<gene>
    <name evidence="1" type="ORF">BJ138DRAFT_1233234</name>
</gene>
<evidence type="ECO:0000313" key="1">
    <source>
        <dbReference type="EMBL" id="KAH7912130.1"/>
    </source>
</evidence>
<protein>
    <submittedName>
        <fullName evidence="1">Uncharacterized protein</fullName>
    </submittedName>
</protein>
<name>A0ACB8AFW5_9AGAM</name>
<dbReference type="EMBL" id="MU267658">
    <property type="protein sequence ID" value="KAH7912130.1"/>
    <property type="molecule type" value="Genomic_DNA"/>
</dbReference>
<dbReference type="Proteomes" id="UP000790377">
    <property type="component" value="Unassembled WGS sequence"/>
</dbReference>
<keyword evidence="2" id="KW-1185">Reference proteome</keyword>
<proteinExistence type="predicted"/>
<reference evidence="1" key="1">
    <citation type="journal article" date="2021" name="New Phytol.">
        <title>Evolutionary innovations through gain and loss of genes in the ectomycorrhizal Boletales.</title>
        <authorList>
            <person name="Wu G."/>
            <person name="Miyauchi S."/>
            <person name="Morin E."/>
            <person name="Kuo A."/>
            <person name="Drula E."/>
            <person name="Varga T."/>
            <person name="Kohler A."/>
            <person name="Feng B."/>
            <person name="Cao Y."/>
            <person name="Lipzen A."/>
            <person name="Daum C."/>
            <person name="Hundley H."/>
            <person name="Pangilinan J."/>
            <person name="Johnson J."/>
            <person name="Barry K."/>
            <person name="LaButti K."/>
            <person name="Ng V."/>
            <person name="Ahrendt S."/>
            <person name="Min B."/>
            <person name="Choi I.G."/>
            <person name="Park H."/>
            <person name="Plett J.M."/>
            <person name="Magnuson J."/>
            <person name="Spatafora J.W."/>
            <person name="Nagy L.G."/>
            <person name="Henrissat B."/>
            <person name="Grigoriev I.V."/>
            <person name="Yang Z.L."/>
            <person name="Xu J."/>
            <person name="Martin F.M."/>
        </authorList>
    </citation>
    <scope>NUCLEOTIDE SEQUENCE</scope>
    <source>
        <strain evidence="1">ATCC 28755</strain>
    </source>
</reference>
<comment type="caution">
    <text evidence="1">The sequence shown here is derived from an EMBL/GenBank/DDBJ whole genome shotgun (WGS) entry which is preliminary data.</text>
</comment>
<evidence type="ECO:0000313" key="2">
    <source>
        <dbReference type="Proteomes" id="UP000790377"/>
    </source>
</evidence>
<organism evidence="1 2">
    <name type="scientific">Hygrophoropsis aurantiaca</name>
    <dbReference type="NCBI Taxonomy" id="72124"/>
    <lineage>
        <taxon>Eukaryota</taxon>
        <taxon>Fungi</taxon>
        <taxon>Dikarya</taxon>
        <taxon>Basidiomycota</taxon>
        <taxon>Agaricomycotina</taxon>
        <taxon>Agaricomycetes</taxon>
        <taxon>Agaricomycetidae</taxon>
        <taxon>Boletales</taxon>
        <taxon>Coniophorineae</taxon>
        <taxon>Hygrophoropsidaceae</taxon>
        <taxon>Hygrophoropsis</taxon>
    </lineage>
</organism>
<sequence length="338" mass="37680">MVNKLARKSNNGTILFEPFIVYRIHRRHIYTLSSNSELSAPPMSAEPSSLFSMARSKLHVAVGGKDNCNLHRWVLLKNSIFRSAPPAVTHSPPNSIVDVKSVYIPEDEDDDEDEEEADSFMFPDASDLVVRDGANASEAEWLDSLLETLCEGGEDEFSSDRHISVTVVPVDDDEDASLSPLVSPMSSSDDLLSQHAFYPPPIAVPYPVPYPPFHPPLIHPYELGPVIESPLYSSPPAYDALPYYDADELDDLSVPEAIEDTSDDESDAPLTPSLGRSSDLYFVDPASVPLPGERRQRRSQPHVYIRTTDSYLDRFELDPLPFHDEDHFPSYNAVYQAC</sequence>
<accession>A0ACB8AFW5</accession>